<accession>A0A2B4SFB0</accession>
<protein>
    <submittedName>
        <fullName evidence="5">Uncharacterized protein K02A2.6</fullName>
    </submittedName>
</protein>
<dbReference type="InterPro" id="IPR050951">
    <property type="entry name" value="Retrovirus_Pol_polyprotein"/>
</dbReference>
<gene>
    <name evidence="5" type="primary">K02A2.6</name>
    <name evidence="5" type="ORF">AWC38_SpisGene7833</name>
</gene>
<dbReference type="GO" id="GO:0008270">
    <property type="term" value="F:zinc ion binding"/>
    <property type="evidence" value="ECO:0007669"/>
    <property type="project" value="UniProtKB-KW"/>
</dbReference>
<dbReference type="GO" id="GO:0003676">
    <property type="term" value="F:nucleic acid binding"/>
    <property type="evidence" value="ECO:0007669"/>
    <property type="project" value="InterPro"/>
</dbReference>
<dbReference type="EMBL" id="LSMT01000102">
    <property type="protein sequence ID" value="PFX27500.1"/>
    <property type="molecule type" value="Genomic_DNA"/>
</dbReference>
<reference evidence="6" key="1">
    <citation type="journal article" date="2017" name="bioRxiv">
        <title>Comparative analysis of the genomes of Stylophora pistillata and Acropora digitifera provides evidence for extensive differences between species of corals.</title>
        <authorList>
            <person name="Voolstra C.R."/>
            <person name="Li Y."/>
            <person name="Liew Y.J."/>
            <person name="Baumgarten S."/>
            <person name="Zoccola D."/>
            <person name="Flot J.-F."/>
            <person name="Tambutte S."/>
            <person name="Allemand D."/>
            <person name="Aranda M."/>
        </authorList>
    </citation>
    <scope>NUCLEOTIDE SEQUENCE [LARGE SCALE GENOMIC DNA]</scope>
</reference>
<dbReference type="InterPro" id="IPR041588">
    <property type="entry name" value="Integrase_H2C2"/>
</dbReference>
<dbReference type="PROSITE" id="PS50158">
    <property type="entry name" value="ZF_CCHC"/>
    <property type="match status" value="1"/>
</dbReference>
<dbReference type="OrthoDB" id="5983777at2759"/>
<feature type="region of interest" description="Disordered" evidence="3">
    <location>
        <begin position="725"/>
        <end position="745"/>
    </location>
</feature>
<dbReference type="Pfam" id="PF17921">
    <property type="entry name" value="Integrase_H2C2"/>
    <property type="match status" value="1"/>
</dbReference>
<evidence type="ECO:0000256" key="2">
    <source>
        <dbReference type="SAM" id="Coils"/>
    </source>
</evidence>
<sequence length="818" mass="92497">MGNKTYGLLRNLSAPVKPSSLSLITIVETLQKHLSPKPLLIAERFCFHKRNQLEGETISTYIAESKKLTLYCEFGASLNDAIRDRLVCGLHSELIQKQLLSEPELTLAKATEIAFAMEAAAKDTLELQGSKEGRVVNRVVKNVKPKPCDNCYQCSGTTYESSECYFKNETCRKCGKLGHIQQVCRSGRNQNTTQRRKVDKPNLHSFEMSDERDDDSLVASLELNNVNQVTAGEVIWVTPKINGHTPKMEPDTGPPISTLPLQKYKEMFADTPLVDTKAILKTYSGEKMKPEGKLLVRVEHNNQRSHHKKTQKKLEKLLNEYSAVFQNEIGTLKSTKAKLTLKENSQPKFYKARPIIPYALKPKVEVELKCLEEEGILSKLNFSNWAMSIVPIVKPNDHEPLTSILNPKKGIPAMTVACLQRYALFLAGLKYSIEYKNTTQHGNADGLSHIPLKKAYNKEVADPAERFQVSKLEVLPVNADMIRQATKEIRRKDELTLQDGCLMWGSRVIIPPKYQAQLLELHEGHPGIVRMKALARSYIWWPGMDKEIEQTAKGCTGCQLTQNNLKTAPLHAWKWPARPWQRKFVDFTKDISRNMLDNEEDTTEERMSKVEALKAEKRKLKGAITRQLNELAGRVAGVSSGVEPISSEEIKEIKATLERLEKIKVKTFEILEELRTLYQELRNTEMQLKVEDEADESNERIEDETSTIHSVLISFPWNTRSVSPTSYSSNSNTSLPHRNGDSGLNNLERIRIPTFSGNKTEFQHWNATFTSCVDATAMSAQFKMLKLEACLAGEALETVKGLGYSETAYEVLGRCKKR</sequence>
<dbReference type="PANTHER" id="PTHR37984">
    <property type="entry name" value="PROTEIN CBG26694"/>
    <property type="match status" value="1"/>
</dbReference>
<keyword evidence="1" id="KW-0863">Zinc-finger</keyword>
<evidence type="ECO:0000259" key="4">
    <source>
        <dbReference type="PROSITE" id="PS50158"/>
    </source>
</evidence>
<evidence type="ECO:0000313" key="5">
    <source>
        <dbReference type="EMBL" id="PFX27500.1"/>
    </source>
</evidence>
<dbReference type="AlphaFoldDB" id="A0A2B4SFB0"/>
<keyword evidence="6" id="KW-1185">Reference proteome</keyword>
<evidence type="ECO:0000256" key="1">
    <source>
        <dbReference type="PROSITE-ProRule" id="PRU00047"/>
    </source>
</evidence>
<evidence type="ECO:0000256" key="3">
    <source>
        <dbReference type="SAM" id="MobiDB-lite"/>
    </source>
</evidence>
<name>A0A2B4SFB0_STYPI</name>
<proteinExistence type="predicted"/>
<dbReference type="STRING" id="50429.A0A2B4SFB0"/>
<dbReference type="FunFam" id="1.10.340.70:FF:000003">
    <property type="entry name" value="Protein CBG25708"/>
    <property type="match status" value="1"/>
</dbReference>
<feature type="domain" description="CCHC-type" evidence="4">
    <location>
        <begin position="171"/>
        <end position="186"/>
    </location>
</feature>
<dbReference type="Gene3D" id="1.10.340.70">
    <property type="match status" value="1"/>
</dbReference>
<organism evidence="5 6">
    <name type="scientific">Stylophora pistillata</name>
    <name type="common">Smooth cauliflower coral</name>
    <dbReference type="NCBI Taxonomy" id="50429"/>
    <lineage>
        <taxon>Eukaryota</taxon>
        <taxon>Metazoa</taxon>
        <taxon>Cnidaria</taxon>
        <taxon>Anthozoa</taxon>
        <taxon>Hexacorallia</taxon>
        <taxon>Scleractinia</taxon>
        <taxon>Astrocoeniina</taxon>
        <taxon>Pocilloporidae</taxon>
        <taxon>Stylophora</taxon>
    </lineage>
</organism>
<dbReference type="InterPro" id="IPR001878">
    <property type="entry name" value="Znf_CCHC"/>
</dbReference>
<feature type="compositionally biased region" description="Low complexity" evidence="3">
    <location>
        <begin position="725"/>
        <end position="734"/>
    </location>
</feature>
<dbReference type="SMART" id="SM00343">
    <property type="entry name" value="ZnF_C2HC"/>
    <property type="match status" value="1"/>
</dbReference>
<keyword evidence="1" id="KW-0862">Zinc</keyword>
<keyword evidence="2" id="KW-0175">Coiled coil</keyword>
<dbReference type="Proteomes" id="UP000225706">
    <property type="component" value="Unassembled WGS sequence"/>
</dbReference>
<comment type="caution">
    <text evidence="5">The sequence shown here is derived from an EMBL/GenBank/DDBJ whole genome shotgun (WGS) entry which is preliminary data.</text>
</comment>
<dbReference type="PANTHER" id="PTHR37984:SF14">
    <property type="entry name" value="RIBONUCLEASE H"/>
    <property type="match status" value="1"/>
</dbReference>
<keyword evidence="1" id="KW-0479">Metal-binding</keyword>
<evidence type="ECO:0000313" key="6">
    <source>
        <dbReference type="Proteomes" id="UP000225706"/>
    </source>
</evidence>
<feature type="coiled-coil region" evidence="2">
    <location>
        <begin position="596"/>
        <end position="630"/>
    </location>
</feature>